<sequence>MVRTIFFLLLLLVFIKQSKTDDIRSFQVTLMNGWKFQCANTTCLPFTTIIVPDIQMCRITCLSDIHCKAASFHTLSTNCQLFADVSKQNENMLADINTITMILIDGTRIPAVKLFLKRHGQMNEKDILNQPRQLQQQQQLPRQQQKQPRQLQPLQQQAPQQPLQQQQQPQQLQQQPRQQKQPQQLQQLQQQPQQQQ</sequence>
<name>A0A819KNV2_9BILA</name>
<feature type="domain" description="Apple" evidence="3">
    <location>
        <begin position="48"/>
        <end position="94"/>
    </location>
</feature>
<evidence type="ECO:0000259" key="3">
    <source>
        <dbReference type="Pfam" id="PF00024"/>
    </source>
</evidence>
<proteinExistence type="predicted"/>
<gene>
    <name evidence="4" type="ORF">KXQ929_LOCUS25460</name>
</gene>
<dbReference type="Proteomes" id="UP000663868">
    <property type="component" value="Unassembled WGS sequence"/>
</dbReference>
<feature type="signal peptide" evidence="2">
    <location>
        <begin position="1"/>
        <end position="20"/>
    </location>
</feature>
<reference evidence="4" key="1">
    <citation type="submission" date="2021-02" db="EMBL/GenBank/DDBJ databases">
        <authorList>
            <person name="Nowell W R."/>
        </authorList>
    </citation>
    <scope>NUCLEOTIDE SEQUENCE</scope>
</reference>
<evidence type="ECO:0000256" key="2">
    <source>
        <dbReference type="SAM" id="SignalP"/>
    </source>
</evidence>
<dbReference type="EMBL" id="CAJOBB010002210">
    <property type="protein sequence ID" value="CAF3948435.1"/>
    <property type="molecule type" value="Genomic_DNA"/>
</dbReference>
<dbReference type="Pfam" id="PF00024">
    <property type="entry name" value="PAN_1"/>
    <property type="match status" value="1"/>
</dbReference>
<comment type="caution">
    <text evidence="4">The sequence shown here is derived from an EMBL/GenBank/DDBJ whole genome shotgun (WGS) entry which is preliminary data.</text>
</comment>
<protein>
    <recommendedName>
        <fullName evidence="3">Apple domain-containing protein</fullName>
    </recommendedName>
</protein>
<dbReference type="InterPro" id="IPR003609">
    <property type="entry name" value="Pan_app"/>
</dbReference>
<accession>A0A819KNV2</accession>
<evidence type="ECO:0000256" key="1">
    <source>
        <dbReference type="SAM" id="MobiDB-lite"/>
    </source>
</evidence>
<dbReference type="SUPFAM" id="SSF57414">
    <property type="entry name" value="Hairpin loop containing domain-like"/>
    <property type="match status" value="1"/>
</dbReference>
<evidence type="ECO:0000313" key="4">
    <source>
        <dbReference type="EMBL" id="CAF3948435.1"/>
    </source>
</evidence>
<feature type="region of interest" description="Disordered" evidence="1">
    <location>
        <begin position="132"/>
        <end position="196"/>
    </location>
</feature>
<organism evidence="4 5">
    <name type="scientific">Adineta steineri</name>
    <dbReference type="NCBI Taxonomy" id="433720"/>
    <lineage>
        <taxon>Eukaryota</taxon>
        <taxon>Metazoa</taxon>
        <taxon>Spiralia</taxon>
        <taxon>Gnathifera</taxon>
        <taxon>Rotifera</taxon>
        <taxon>Eurotatoria</taxon>
        <taxon>Bdelloidea</taxon>
        <taxon>Adinetida</taxon>
        <taxon>Adinetidae</taxon>
        <taxon>Adineta</taxon>
    </lineage>
</organism>
<evidence type="ECO:0000313" key="5">
    <source>
        <dbReference type="Proteomes" id="UP000663868"/>
    </source>
</evidence>
<keyword evidence="2" id="KW-0732">Signal</keyword>
<dbReference type="AlphaFoldDB" id="A0A819KNV2"/>
<feature type="chain" id="PRO_5032748104" description="Apple domain-containing protein" evidence="2">
    <location>
        <begin position="21"/>
        <end position="196"/>
    </location>
</feature>